<evidence type="ECO:0000313" key="2">
    <source>
        <dbReference type="Proteomes" id="UP000054248"/>
    </source>
</evidence>
<proteinExistence type="predicted"/>
<protein>
    <submittedName>
        <fullName evidence="1">Uncharacterized protein</fullName>
    </submittedName>
</protein>
<organism evidence="1 2">
    <name type="scientific">Tulasnella calospora MUT 4182</name>
    <dbReference type="NCBI Taxonomy" id="1051891"/>
    <lineage>
        <taxon>Eukaryota</taxon>
        <taxon>Fungi</taxon>
        <taxon>Dikarya</taxon>
        <taxon>Basidiomycota</taxon>
        <taxon>Agaricomycotina</taxon>
        <taxon>Agaricomycetes</taxon>
        <taxon>Cantharellales</taxon>
        <taxon>Tulasnellaceae</taxon>
        <taxon>Tulasnella</taxon>
    </lineage>
</organism>
<evidence type="ECO:0000313" key="1">
    <source>
        <dbReference type="EMBL" id="KIO25783.1"/>
    </source>
</evidence>
<sequence length="51" mass="5609">MRVRVQPAHLELSTPLCLLHPPVSPSLPSLRFPALSLSSFSLVFLSPRLSI</sequence>
<dbReference type="HOGENOM" id="CLU_3108186_0_0_1"/>
<dbReference type="AlphaFoldDB" id="A0A0C3KWF4"/>
<reference evidence="2" key="2">
    <citation type="submission" date="2015-01" db="EMBL/GenBank/DDBJ databases">
        <title>Evolutionary Origins and Diversification of the Mycorrhizal Mutualists.</title>
        <authorList>
            <consortium name="DOE Joint Genome Institute"/>
            <consortium name="Mycorrhizal Genomics Consortium"/>
            <person name="Kohler A."/>
            <person name="Kuo A."/>
            <person name="Nagy L.G."/>
            <person name="Floudas D."/>
            <person name="Copeland A."/>
            <person name="Barry K.W."/>
            <person name="Cichocki N."/>
            <person name="Veneault-Fourrey C."/>
            <person name="LaButti K."/>
            <person name="Lindquist E.A."/>
            <person name="Lipzen A."/>
            <person name="Lundell T."/>
            <person name="Morin E."/>
            <person name="Murat C."/>
            <person name="Riley R."/>
            <person name="Ohm R."/>
            <person name="Sun H."/>
            <person name="Tunlid A."/>
            <person name="Henrissat B."/>
            <person name="Grigoriev I.V."/>
            <person name="Hibbett D.S."/>
            <person name="Martin F."/>
        </authorList>
    </citation>
    <scope>NUCLEOTIDE SEQUENCE [LARGE SCALE GENOMIC DNA]</scope>
    <source>
        <strain evidence="2">MUT 4182</strain>
    </source>
</reference>
<accession>A0A0C3KWF4</accession>
<reference evidence="1 2" key="1">
    <citation type="submission" date="2014-04" db="EMBL/GenBank/DDBJ databases">
        <authorList>
            <consortium name="DOE Joint Genome Institute"/>
            <person name="Kuo A."/>
            <person name="Girlanda M."/>
            <person name="Perotto S."/>
            <person name="Kohler A."/>
            <person name="Nagy L.G."/>
            <person name="Floudas D."/>
            <person name="Copeland A."/>
            <person name="Barry K.W."/>
            <person name="Cichocki N."/>
            <person name="Veneault-Fourrey C."/>
            <person name="LaButti K."/>
            <person name="Lindquist E.A."/>
            <person name="Lipzen A."/>
            <person name="Lundell T."/>
            <person name="Morin E."/>
            <person name="Murat C."/>
            <person name="Sun H."/>
            <person name="Tunlid A."/>
            <person name="Henrissat B."/>
            <person name="Grigoriev I.V."/>
            <person name="Hibbett D.S."/>
            <person name="Martin F."/>
            <person name="Nordberg H.P."/>
            <person name="Cantor M.N."/>
            <person name="Hua S.X."/>
        </authorList>
    </citation>
    <scope>NUCLEOTIDE SEQUENCE [LARGE SCALE GENOMIC DNA]</scope>
    <source>
        <strain evidence="1 2">MUT 4182</strain>
    </source>
</reference>
<dbReference type="Proteomes" id="UP000054248">
    <property type="component" value="Unassembled WGS sequence"/>
</dbReference>
<name>A0A0C3KWF4_9AGAM</name>
<keyword evidence="2" id="KW-1185">Reference proteome</keyword>
<gene>
    <name evidence="1" type="ORF">M407DRAFT_243977</name>
</gene>
<dbReference type="EMBL" id="KN823036">
    <property type="protein sequence ID" value="KIO25783.1"/>
    <property type="molecule type" value="Genomic_DNA"/>
</dbReference>